<comment type="caution">
    <text evidence="1">The sequence shown here is derived from an EMBL/GenBank/DDBJ whole genome shotgun (WGS) entry which is preliminary data.</text>
</comment>
<name>A0A5C7BS57_SERMA</name>
<reference evidence="1 2" key="1">
    <citation type="submission" date="2019-07" db="EMBL/GenBank/DDBJ databases">
        <title>Serratia strains were isolated from fresh produce.</title>
        <authorList>
            <person name="Cho G.-S."/>
            <person name="Stein M."/>
            <person name="Lee W."/>
            <person name="Suh S.H."/>
            <person name="Franz C.M.A.P."/>
        </authorList>
    </citation>
    <scope>NUCLEOTIDE SEQUENCE [LARGE SCALE GENOMIC DNA]</scope>
    <source>
        <strain evidence="1 2">S16</strain>
    </source>
</reference>
<dbReference type="RefSeq" id="WP_147882652.1">
    <property type="nucleotide sequence ID" value="NZ_VOUQ01000019.1"/>
</dbReference>
<accession>A0A5C7BS57</accession>
<dbReference type="EMBL" id="VOUQ01000019">
    <property type="protein sequence ID" value="TXE27159.1"/>
    <property type="molecule type" value="Genomic_DNA"/>
</dbReference>
<dbReference type="AlphaFoldDB" id="A0A5C7BS57"/>
<protein>
    <submittedName>
        <fullName evidence="1">Uncharacterized protein</fullName>
    </submittedName>
</protein>
<dbReference type="Proteomes" id="UP000321126">
    <property type="component" value="Unassembled WGS sequence"/>
</dbReference>
<organism evidence="1 2">
    <name type="scientific">Serratia marcescens</name>
    <dbReference type="NCBI Taxonomy" id="615"/>
    <lineage>
        <taxon>Bacteria</taxon>
        <taxon>Pseudomonadati</taxon>
        <taxon>Pseudomonadota</taxon>
        <taxon>Gammaproteobacteria</taxon>
        <taxon>Enterobacterales</taxon>
        <taxon>Yersiniaceae</taxon>
        <taxon>Serratia</taxon>
    </lineage>
</organism>
<proteinExistence type="predicted"/>
<evidence type="ECO:0000313" key="2">
    <source>
        <dbReference type="Proteomes" id="UP000321126"/>
    </source>
</evidence>
<gene>
    <name evidence="1" type="ORF">FOT62_22860</name>
</gene>
<evidence type="ECO:0000313" key="1">
    <source>
        <dbReference type="EMBL" id="TXE27159.1"/>
    </source>
</evidence>
<sequence>MLVSVYAFFFRPMNMARENLKILLIVFFNGDAGLHLSQYPGSPFDHADLSSIQSPHVLQNTIFTLVILGVIDVA</sequence>